<dbReference type="Proteomes" id="UP000610760">
    <property type="component" value="Unassembled WGS sequence"/>
</dbReference>
<dbReference type="CDD" id="cd11641">
    <property type="entry name" value="Precorrin-4_C11-MT"/>
    <property type="match status" value="1"/>
</dbReference>
<dbReference type="EMBL" id="JACRSV010000001">
    <property type="protein sequence ID" value="MBC8559416.1"/>
    <property type="molecule type" value="Genomic_DNA"/>
</dbReference>
<dbReference type="InterPro" id="IPR014777">
    <property type="entry name" value="4pyrrole_Mease_sub1"/>
</dbReference>
<evidence type="ECO:0000256" key="2">
    <source>
        <dbReference type="ARBA" id="ARBA00005879"/>
    </source>
</evidence>
<proteinExistence type="inferred from homology"/>
<evidence type="ECO:0000256" key="5">
    <source>
        <dbReference type="ARBA" id="ARBA00022679"/>
    </source>
</evidence>
<dbReference type="AlphaFoldDB" id="A0A926E172"/>
<accession>A0A926E172</accession>
<dbReference type="Gene3D" id="3.30.950.10">
    <property type="entry name" value="Methyltransferase, Cobalt-precorrin-4 Transmethylase, Domain 2"/>
    <property type="match status" value="1"/>
</dbReference>
<dbReference type="InterPro" id="IPR003043">
    <property type="entry name" value="Uropor_MeTrfase_CS"/>
</dbReference>
<evidence type="ECO:0000256" key="1">
    <source>
        <dbReference type="ARBA" id="ARBA00004953"/>
    </source>
</evidence>
<dbReference type="InterPro" id="IPR014776">
    <property type="entry name" value="4pyrrole_Mease_sub2"/>
</dbReference>
<organism evidence="8 9">
    <name type="scientific">Fumia xinanensis</name>
    <dbReference type="NCBI Taxonomy" id="2763659"/>
    <lineage>
        <taxon>Bacteria</taxon>
        <taxon>Bacillati</taxon>
        <taxon>Bacillota</taxon>
        <taxon>Clostridia</taxon>
        <taxon>Eubacteriales</taxon>
        <taxon>Oscillospiraceae</taxon>
        <taxon>Fumia</taxon>
    </lineage>
</organism>
<dbReference type="NCBIfam" id="TIGR01465">
    <property type="entry name" value="cobM_cbiF"/>
    <property type="match status" value="1"/>
</dbReference>
<evidence type="ECO:0000313" key="9">
    <source>
        <dbReference type="Proteomes" id="UP000610760"/>
    </source>
</evidence>
<dbReference type="GO" id="GO:0009236">
    <property type="term" value="P:cobalamin biosynthetic process"/>
    <property type="evidence" value="ECO:0007669"/>
    <property type="project" value="UniProtKB-KW"/>
</dbReference>
<evidence type="ECO:0000256" key="3">
    <source>
        <dbReference type="ARBA" id="ARBA00022573"/>
    </source>
</evidence>
<keyword evidence="3" id="KW-0169">Cobalamin biosynthesis</keyword>
<dbReference type="PANTHER" id="PTHR45790">
    <property type="entry name" value="SIROHEME SYNTHASE-RELATED"/>
    <property type="match status" value="1"/>
</dbReference>
<keyword evidence="9" id="KW-1185">Reference proteome</keyword>
<dbReference type="RefSeq" id="WP_249294309.1">
    <property type="nucleotide sequence ID" value="NZ_JACRSV010000001.1"/>
</dbReference>
<comment type="similarity">
    <text evidence="2">Belongs to the precorrin methyltransferase family.</text>
</comment>
<evidence type="ECO:0000313" key="8">
    <source>
        <dbReference type="EMBL" id="MBC8559416.1"/>
    </source>
</evidence>
<dbReference type="PROSITE" id="PS00839">
    <property type="entry name" value="SUMT_1"/>
    <property type="match status" value="1"/>
</dbReference>
<sequence>MVHFVGAGPGAPDLITLRGKNLLEQADVVIYAGSLVNPALLEYVKEGCAVYNSASMTLPEVLSVMEQAERDGKDTVRLHTGDPSVYGAIREQMDGLDERGIPFDCVPGVSSFCGAAAALHAEYTLPGVSQTVILTRLEGRTPVPERERMAALAAHGASMAVFLSAGMTEELSKELIEGGYPPETPAAIVYKATWPDERTVRTTVEGLSGAAKEAGIQKTALILVGGFLGSDYERSRLYDPKFSHEFRQGTAE</sequence>
<name>A0A926E172_9FIRM</name>
<dbReference type="SUPFAM" id="SSF53790">
    <property type="entry name" value="Tetrapyrrole methylase"/>
    <property type="match status" value="1"/>
</dbReference>
<dbReference type="InterPro" id="IPR035996">
    <property type="entry name" value="4pyrrol_Methylase_sf"/>
</dbReference>
<keyword evidence="4 8" id="KW-0489">Methyltransferase</keyword>
<gene>
    <name evidence="8" type="primary">cobM</name>
    <name evidence="8" type="ORF">H8710_04950</name>
</gene>
<dbReference type="InterPro" id="IPR000878">
    <property type="entry name" value="4pyrrol_Mease"/>
</dbReference>
<dbReference type="Gene3D" id="3.40.1010.10">
    <property type="entry name" value="Cobalt-precorrin-4 Transmethylase, Domain 1"/>
    <property type="match status" value="1"/>
</dbReference>
<dbReference type="InterPro" id="IPR006362">
    <property type="entry name" value="Cbl_synth_CobM/CibF"/>
</dbReference>
<keyword evidence="5 8" id="KW-0808">Transferase</keyword>
<dbReference type="GO" id="GO:0032259">
    <property type="term" value="P:methylation"/>
    <property type="evidence" value="ECO:0007669"/>
    <property type="project" value="UniProtKB-KW"/>
</dbReference>
<dbReference type="Pfam" id="PF00590">
    <property type="entry name" value="TP_methylase"/>
    <property type="match status" value="1"/>
</dbReference>
<keyword evidence="6" id="KW-0949">S-adenosyl-L-methionine</keyword>
<reference evidence="8" key="1">
    <citation type="submission" date="2020-08" db="EMBL/GenBank/DDBJ databases">
        <title>Genome public.</title>
        <authorList>
            <person name="Liu C."/>
            <person name="Sun Q."/>
        </authorList>
    </citation>
    <scope>NUCLEOTIDE SEQUENCE</scope>
    <source>
        <strain evidence="8">NSJ-33</strain>
    </source>
</reference>
<evidence type="ECO:0000256" key="4">
    <source>
        <dbReference type="ARBA" id="ARBA00022603"/>
    </source>
</evidence>
<dbReference type="PANTHER" id="PTHR45790:SF4">
    <property type="entry name" value="COBALT-PRECORRIN-4 C(11)-METHYLTRANSFERASE"/>
    <property type="match status" value="1"/>
</dbReference>
<evidence type="ECO:0000256" key="6">
    <source>
        <dbReference type="ARBA" id="ARBA00022691"/>
    </source>
</evidence>
<dbReference type="EC" id="2.1.1.133" evidence="8"/>
<protein>
    <submittedName>
        <fullName evidence="8">Precorrin-4 C(11)-methyltransferase</fullName>
        <ecNumber evidence="8">2.1.1.133</ecNumber>
    </submittedName>
</protein>
<feature type="domain" description="Tetrapyrrole methylase" evidence="7">
    <location>
        <begin position="1"/>
        <end position="206"/>
    </location>
</feature>
<comment type="pathway">
    <text evidence="1">Cofactor biosynthesis; adenosylcobalamin biosynthesis.</text>
</comment>
<dbReference type="InterPro" id="IPR050161">
    <property type="entry name" value="Siro_Cobalamin_biosynth"/>
</dbReference>
<dbReference type="GO" id="GO:0046026">
    <property type="term" value="F:precorrin-4 C11-methyltransferase activity"/>
    <property type="evidence" value="ECO:0007669"/>
    <property type="project" value="UniProtKB-EC"/>
</dbReference>
<comment type="caution">
    <text evidence="8">The sequence shown here is derived from an EMBL/GenBank/DDBJ whole genome shotgun (WGS) entry which is preliminary data.</text>
</comment>
<evidence type="ECO:0000259" key="7">
    <source>
        <dbReference type="Pfam" id="PF00590"/>
    </source>
</evidence>